<name>W0F787_9BACT</name>
<proteinExistence type="predicted"/>
<dbReference type="AlphaFoldDB" id="W0F787"/>
<gene>
    <name evidence="1" type="ORF">NIASO_03800</name>
</gene>
<dbReference type="EMBL" id="CP007035">
    <property type="protein sequence ID" value="AHF17211.1"/>
    <property type="molecule type" value="Genomic_DNA"/>
</dbReference>
<keyword evidence="2" id="KW-1185">Reference proteome</keyword>
<accession>W0F787</accession>
<reference evidence="1 2" key="1">
    <citation type="submission" date="2013-12" db="EMBL/GenBank/DDBJ databases">
        <authorList>
            <consortium name="DOE Joint Genome Institute"/>
            <person name="Eisen J."/>
            <person name="Huntemann M."/>
            <person name="Han J."/>
            <person name="Chen A."/>
            <person name="Kyrpides N."/>
            <person name="Mavromatis K."/>
            <person name="Markowitz V."/>
            <person name="Palaniappan K."/>
            <person name="Ivanova N."/>
            <person name="Schaumberg A."/>
            <person name="Pati A."/>
            <person name="Liolios K."/>
            <person name="Nordberg H.P."/>
            <person name="Cantor M.N."/>
            <person name="Hua S.X."/>
            <person name="Woyke T."/>
        </authorList>
    </citation>
    <scope>NUCLEOTIDE SEQUENCE [LARGE SCALE GENOMIC DNA]</scope>
    <source>
        <strain evidence="2">DSM 19437</strain>
    </source>
</reference>
<sequence length="79" mass="8166">MTGIVQFYCMSPQSSVSHQQTNAGHVLVPVHSSTAADECDPACGSREAAGTTAAGPDKKQLPKGVLSNKQGNLLIFAPL</sequence>
<evidence type="ECO:0000313" key="1">
    <source>
        <dbReference type="EMBL" id="AHF17211.1"/>
    </source>
</evidence>
<organism evidence="1 2">
    <name type="scientific">Niabella soli DSM 19437</name>
    <dbReference type="NCBI Taxonomy" id="929713"/>
    <lineage>
        <taxon>Bacteria</taxon>
        <taxon>Pseudomonadati</taxon>
        <taxon>Bacteroidota</taxon>
        <taxon>Chitinophagia</taxon>
        <taxon>Chitinophagales</taxon>
        <taxon>Chitinophagaceae</taxon>
        <taxon>Niabella</taxon>
    </lineage>
</organism>
<evidence type="ECO:0000313" key="2">
    <source>
        <dbReference type="Proteomes" id="UP000003586"/>
    </source>
</evidence>
<dbReference type="STRING" id="929713.NIASO_03800"/>
<protein>
    <submittedName>
        <fullName evidence="1">Uncharacterized protein</fullName>
    </submittedName>
</protein>
<dbReference type="KEGG" id="nso:NIASO_03800"/>
<dbReference type="HOGENOM" id="CLU_2602415_0_0_10"/>
<dbReference type="Proteomes" id="UP000003586">
    <property type="component" value="Chromosome"/>
</dbReference>